<keyword evidence="1" id="KW-0812">Transmembrane</keyword>
<dbReference type="EMBL" id="CP040556">
    <property type="protein sequence ID" value="QLB52918.1"/>
    <property type="molecule type" value="Genomic_DNA"/>
</dbReference>
<dbReference type="EMBL" id="LS483346">
    <property type="protein sequence ID" value="SQF35958.1"/>
    <property type="molecule type" value="Genomic_DNA"/>
</dbReference>
<evidence type="ECO:0000313" key="4">
    <source>
        <dbReference type="EMBL" id="SQF35958.1"/>
    </source>
</evidence>
<reference evidence="4 5" key="1">
    <citation type="submission" date="2018-06" db="EMBL/GenBank/DDBJ databases">
        <authorList>
            <consortium name="Pathogen Informatics"/>
            <person name="Doyle S."/>
        </authorList>
    </citation>
    <scope>NUCLEOTIDE SEQUENCE [LARGE SCALE GENOMIC DNA]</scope>
    <source>
        <strain evidence="4 5">NCTC11085</strain>
    </source>
</reference>
<organism evidence="4 5">
    <name type="scientific">Streptococcus sanguinis</name>
    <dbReference type="NCBI Taxonomy" id="1305"/>
    <lineage>
        <taxon>Bacteria</taxon>
        <taxon>Bacillati</taxon>
        <taxon>Bacillota</taxon>
        <taxon>Bacilli</taxon>
        <taxon>Lactobacillales</taxon>
        <taxon>Streptococcaceae</taxon>
        <taxon>Streptococcus</taxon>
    </lineage>
</organism>
<reference evidence="3 6" key="2">
    <citation type="submission" date="2018-11" db="EMBL/GenBank/DDBJ databases">
        <title>Genomes From Bacteria Associated with the Canine Oral Cavity: a Test Case for Automated Genome-Based Taxonomic Assignment.</title>
        <authorList>
            <person name="Coil D.A."/>
            <person name="Jospin G."/>
            <person name="Darling A.E."/>
            <person name="Wallis C."/>
            <person name="Davis I.J."/>
            <person name="Harris S."/>
            <person name="Eisen J.A."/>
            <person name="Holcombe L.J."/>
            <person name="O'Flynn C."/>
        </authorList>
    </citation>
    <scope>NUCLEOTIDE SEQUENCE [LARGE SCALE GENOMIC DNA]</scope>
    <source>
        <strain evidence="3 6">OH953</strain>
    </source>
</reference>
<evidence type="ECO:0000313" key="7">
    <source>
        <dbReference type="Proteomes" id="UP000509410"/>
    </source>
</evidence>
<evidence type="ECO:0000313" key="2">
    <source>
        <dbReference type="EMBL" id="QLB52918.1"/>
    </source>
</evidence>
<accession>A0A2X3V9H6</accession>
<sequence>MKKSVVEKTSEHILKLNQELDRQREGQKEFLQQQAEKRKVQLEKMTQGENGIRYSKWGVKAGYAVLAGGLLTSVFSPWRGLGIMAVGGLSLASNLWHIRRLQNQERSK</sequence>
<dbReference type="Proteomes" id="UP000249623">
    <property type="component" value="Chromosome 1"/>
</dbReference>
<proteinExistence type="predicted"/>
<evidence type="ECO:0000313" key="3">
    <source>
        <dbReference type="EMBL" id="RRC93819.1"/>
    </source>
</evidence>
<evidence type="ECO:0000313" key="6">
    <source>
        <dbReference type="Proteomes" id="UP000277597"/>
    </source>
</evidence>
<evidence type="ECO:0000313" key="5">
    <source>
        <dbReference type="Proteomes" id="UP000249623"/>
    </source>
</evidence>
<evidence type="ECO:0000256" key="1">
    <source>
        <dbReference type="SAM" id="Phobius"/>
    </source>
</evidence>
<keyword evidence="1" id="KW-0472">Membrane</keyword>
<reference evidence="2 7" key="3">
    <citation type="submission" date="2019-05" db="EMBL/GenBank/DDBJ databases">
        <title>The organization of the Streptococcus sanguinis genomes.</title>
        <authorList>
            <person name="Wu C.H."/>
            <person name="Chen Y.Y.M."/>
            <person name="Wang H.Y."/>
        </authorList>
    </citation>
    <scope>NUCLEOTIDE SEQUENCE [LARGE SCALE GENOMIC DNA]</scope>
    <source>
        <strain evidence="2 7">CGMH010</strain>
    </source>
</reference>
<dbReference type="RefSeq" id="WP_002926798.1">
    <property type="nucleotide sequence ID" value="NZ_CP071430.1"/>
</dbReference>
<dbReference type="AlphaFoldDB" id="A0A2X3V9H6"/>
<name>A0A2X3V9H6_STRSA</name>
<feature type="transmembrane region" description="Helical" evidence="1">
    <location>
        <begin position="81"/>
        <end position="98"/>
    </location>
</feature>
<gene>
    <name evidence="3" type="ORF">EII39_00395</name>
    <name evidence="2" type="ORF">FFV08_10120</name>
    <name evidence="4" type="ORF">NCTC11085_02052</name>
</gene>
<keyword evidence="1" id="KW-1133">Transmembrane helix</keyword>
<dbReference type="Proteomes" id="UP000277597">
    <property type="component" value="Unassembled WGS sequence"/>
</dbReference>
<dbReference type="Proteomes" id="UP000509410">
    <property type="component" value="Chromosome"/>
</dbReference>
<protein>
    <submittedName>
        <fullName evidence="4">Uncharacterized protein</fullName>
    </submittedName>
</protein>
<dbReference type="EMBL" id="RQZI01000001">
    <property type="protein sequence ID" value="RRC93819.1"/>
    <property type="molecule type" value="Genomic_DNA"/>
</dbReference>
<feature type="transmembrane region" description="Helical" evidence="1">
    <location>
        <begin position="57"/>
        <end position="75"/>
    </location>
</feature>